<comment type="caution">
    <text evidence="1">The sequence shown here is derived from an EMBL/GenBank/DDBJ whole genome shotgun (WGS) entry which is preliminary data.</text>
</comment>
<dbReference type="EMBL" id="CAJVQC010043187">
    <property type="protein sequence ID" value="CAG8776948.1"/>
    <property type="molecule type" value="Genomic_DNA"/>
</dbReference>
<keyword evidence="2" id="KW-1185">Reference proteome</keyword>
<reference evidence="1" key="1">
    <citation type="submission" date="2021-06" db="EMBL/GenBank/DDBJ databases">
        <authorList>
            <person name="Kallberg Y."/>
            <person name="Tangrot J."/>
            <person name="Rosling A."/>
        </authorList>
    </citation>
    <scope>NUCLEOTIDE SEQUENCE</scope>
    <source>
        <strain evidence="1">MA461A</strain>
    </source>
</reference>
<sequence length="748" mass="85840">FVVASSLKRLNQCLYEYDMKNMAYNALAKIPGIGKITNYGKGNERLSEARNQKDLATSALVYVEAINNLEIAHEKHPTLGEIKETLTQARKEYEEVKKKLPLSEIIENKFFKKNHVSKKKNLPPDEDHEPNDTRQLVCELHREDVSYEQMEESCTSKIGARSNGVMVLSHLPDSKKELYRDLMETFVNKIKDSTTFRPYLLEGLSHIIRQANPIHREPDDLVGILKVLNKKFDPHVQNKNKLIEMTRTLGQLFDAMADCKVQDLEYEELYKPLYNNLKSLNSDSNQELSYHAKYACQALICIPNNKSPWKEFLQAVQGIIKFAGAVKNIDPGKLPDAFKDLSEGLESIINITVDLIKEIKSVKEGVDNIKQDFSLEIHRKWYWALRFTDFFIQSHKFANSELDTDIRKGAIDFLNNICQNKDQWGSHPKLNEWILEHLKLPKCIQASDSSIPTTLLKDILSKQALNKSVRPTQQSDLKKVRGDMSELNGLKDKFFSDMSEFEEDFKLYVKLQGAWEVSIIKLFDTKREMTSECKEGYVEDVVNRFLNSKEELTSNDKKVLEVAVNLSNSMYITSIIKAVNSFFAPENKLTLEDESELKKVANQILDLKVNKALELQEIIISKFLHSSINKELLMEAINNVLKKNSIIIDDEDVKFLEIKANTYSNLNDKKCMANEFLAFKAKKKLEIAVNKIVFSKCKKVLLILGMGGTGKSTFCRHLARHLWRKYDKSNKLQSPIPLYIPLARLKGA</sequence>
<proteinExistence type="predicted"/>
<feature type="non-terminal residue" evidence="1">
    <location>
        <position position="1"/>
    </location>
</feature>
<organism evidence="1 2">
    <name type="scientific">Racocetra persica</name>
    <dbReference type="NCBI Taxonomy" id="160502"/>
    <lineage>
        <taxon>Eukaryota</taxon>
        <taxon>Fungi</taxon>
        <taxon>Fungi incertae sedis</taxon>
        <taxon>Mucoromycota</taxon>
        <taxon>Glomeromycotina</taxon>
        <taxon>Glomeromycetes</taxon>
        <taxon>Diversisporales</taxon>
        <taxon>Gigasporaceae</taxon>
        <taxon>Racocetra</taxon>
    </lineage>
</organism>
<gene>
    <name evidence="1" type="ORF">RPERSI_LOCUS17057</name>
</gene>
<protein>
    <submittedName>
        <fullName evidence="1">32121_t:CDS:1</fullName>
    </submittedName>
</protein>
<feature type="non-terminal residue" evidence="1">
    <location>
        <position position="748"/>
    </location>
</feature>
<evidence type="ECO:0000313" key="2">
    <source>
        <dbReference type="Proteomes" id="UP000789920"/>
    </source>
</evidence>
<dbReference type="Proteomes" id="UP000789920">
    <property type="component" value="Unassembled WGS sequence"/>
</dbReference>
<evidence type="ECO:0000313" key="1">
    <source>
        <dbReference type="EMBL" id="CAG8776948.1"/>
    </source>
</evidence>
<name>A0ACA9R4G0_9GLOM</name>
<accession>A0ACA9R4G0</accession>